<evidence type="ECO:0000256" key="6">
    <source>
        <dbReference type="SAM" id="Coils"/>
    </source>
</evidence>
<comment type="catalytic activity">
    <reaction evidence="1">
        <text>ATP + protein L-histidine = ADP + protein N-phospho-L-histidine.</text>
        <dbReference type="EC" id="2.7.13.3"/>
    </reaction>
</comment>
<dbReference type="InterPro" id="IPR036097">
    <property type="entry name" value="HisK_dim/P_sf"/>
</dbReference>
<dbReference type="Proteomes" id="UP001481413">
    <property type="component" value="Unassembled WGS sequence"/>
</dbReference>
<keyword evidence="5" id="KW-0418">Kinase</keyword>
<evidence type="ECO:0000256" key="4">
    <source>
        <dbReference type="ARBA" id="ARBA00022679"/>
    </source>
</evidence>
<dbReference type="CDD" id="cd00082">
    <property type="entry name" value="HisKA"/>
    <property type="match status" value="1"/>
</dbReference>
<keyword evidence="4" id="KW-0808">Transferase</keyword>
<dbReference type="InterPro" id="IPR003661">
    <property type="entry name" value="HisK_dim/P_dom"/>
</dbReference>
<dbReference type="InterPro" id="IPR000014">
    <property type="entry name" value="PAS"/>
</dbReference>
<gene>
    <name evidence="9" type="ORF">NBRC116585_08060</name>
</gene>
<dbReference type="InterPro" id="IPR005467">
    <property type="entry name" value="His_kinase_dom"/>
</dbReference>
<dbReference type="EC" id="2.7.13.3" evidence="2"/>
<accession>A0ABP9ZX69</accession>
<evidence type="ECO:0000313" key="9">
    <source>
        <dbReference type="EMBL" id="GAA6144689.1"/>
    </source>
</evidence>
<comment type="caution">
    <text evidence="9">The sequence shown here is derived from an EMBL/GenBank/DDBJ whole genome shotgun (WGS) entry which is preliminary data.</text>
</comment>
<dbReference type="SUPFAM" id="SSF47384">
    <property type="entry name" value="Homodimeric domain of signal transducing histidine kinase"/>
    <property type="match status" value="1"/>
</dbReference>
<dbReference type="SMART" id="SM00086">
    <property type="entry name" value="PAC"/>
    <property type="match status" value="2"/>
</dbReference>
<dbReference type="PANTHER" id="PTHR43304:SF1">
    <property type="entry name" value="PAC DOMAIN-CONTAINING PROTEIN"/>
    <property type="match status" value="1"/>
</dbReference>
<organism evidence="9 10">
    <name type="scientific">Thalassolituus maritimus</name>
    <dbReference type="NCBI Taxonomy" id="484498"/>
    <lineage>
        <taxon>Bacteria</taxon>
        <taxon>Pseudomonadati</taxon>
        <taxon>Pseudomonadota</taxon>
        <taxon>Gammaproteobacteria</taxon>
        <taxon>Oceanospirillales</taxon>
        <taxon>Oceanospirillaceae</taxon>
        <taxon>Thalassolituus</taxon>
    </lineage>
</organism>
<evidence type="ECO:0000313" key="10">
    <source>
        <dbReference type="Proteomes" id="UP001481413"/>
    </source>
</evidence>
<dbReference type="SMART" id="SM00387">
    <property type="entry name" value="HATPase_c"/>
    <property type="match status" value="1"/>
</dbReference>
<dbReference type="InterPro" id="IPR052162">
    <property type="entry name" value="Sensor_kinase/Photoreceptor"/>
</dbReference>
<dbReference type="Gene3D" id="3.30.450.20">
    <property type="entry name" value="PAS domain"/>
    <property type="match status" value="2"/>
</dbReference>
<dbReference type="Pfam" id="PF08447">
    <property type="entry name" value="PAS_3"/>
    <property type="match status" value="2"/>
</dbReference>
<dbReference type="InterPro" id="IPR003594">
    <property type="entry name" value="HATPase_dom"/>
</dbReference>
<feature type="domain" description="PAC" evidence="8">
    <location>
        <begin position="96"/>
        <end position="148"/>
    </location>
</feature>
<dbReference type="SMART" id="SM00388">
    <property type="entry name" value="HisKA"/>
    <property type="match status" value="1"/>
</dbReference>
<evidence type="ECO:0000256" key="2">
    <source>
        <dbReference type="ARBA" id="ARBA00012438"/>
    </source>
</evidence>
<dbReference type="SMART" id="SM00091">
    <property type="entry name" value="PAS"/>
    <property type="match status" value="2"/>
</dbReference>
<dbReference type="PROSITE" id="PS50109">
    <property type="entry name" value="HIS_KIN"/>
    <property type="match status" value="1"/>
</dbReference>
<dbReference type="RefSeq" id="WP_353293632.1">
    <property type="nucleotide sequence ID" value="NZ_BAABWH010000002.1"/>
</dbReference>
<dbReference type="InterPro" id="IPR000700">
    <property type="entry name" value="PAS-assoc_C"/>
</dbReference>
<evidence type="ECO:0000256" key="3">
    <source>
        <dbReference type="ARBA" id="ARBA00022553"/>
    </source>
</evidence>
<dbReference type="InterPro" id="IPR001610">
    <property type="entry name" value="PAC"/>
</dbReference>
<dbReference type="Pfam" id="PF02518">
    <property type="entry name" value="HATPase_c"/>
    <property type="match status" value="1"/>
</dbReference>
<feature type="domain" description="Histidine kinase" evidence="7">
    <location>
        <begin position="298"/>
        <end position="497"/>
    </location>
</feature>
<dbReference type="InterPro" id="IPR036890">
    <property type="entry name" value="HATPase_C_sf"/>
</dbReference>
<dbReference type="Gene3D" id="1.10.287.130">
    <property type="match status" value="1"/>
</dbReference>
<evidence type="ECO:0000259" key="8">
    <source>
        <dbReference type="PROSITE" id="PS50113"/>
    </source>
</evidence>
<dbReference type="PROSITE" id="PS50113">
    <property type="entry name" value="PAC"/>
    <property type="match status" value="2"/>
</dbReference>
<feature type="coiled-coil region" evidence="6">
    <location>
        <begin position="136"/>
        <end position="163"/>
    </location>
</feature>
<dbReference type="Pfam" id="PF00512">
    <property type="entry name" value="HisKA"/>
    <property type="match status" value="1"/>
</dbReference>
<keyword evidence="10" id="KW-1185">Reference proteome</keyword>
<dbReference type="InterPro" id="IPR013655">
    <property type="entry name" value="PAS_fold_3"/>
</dbReference>
<dbReference type="Gene3D" id="3.30.565.10">
    <property type="entry name" value="Histidine kinase-like ATPase, C-terminal domain"/>
    <property type="match status" value="1"/>
</dbReference>
<dbReference type="Gene3D" id="2.10.70.100">
    <property type="match status" value="1"/>
</dbReference>
<reference evidence="9 10" key="1">
    <citation type="submission" date="2024-04" db="EMBL/GenBank/DDBJ databases">
        <title>Draft genome sequence of Thalassolituus maritimus NBRC 116585.</title>
        <authorList>
            <person name="Miyakawa T."/>
            <person name="Kusuya Y."/>
            <person name="Miura T."/>
        </authorList>
    </citation>
    <scope>NUCLEOTIDE SEQUENCE [LARGE SCALE GENOMIC DNA]</scope>
    <source>
        <strain evidence="9 10">5NW40-0001</strain>
    </source>
</reference>
<keyword evidence="3" id="KW-0597">Phosphoprotein</keyword>
<dbReference type="PANTHER" id="PTHR43304">
    <property type="entry name" value="PHYTOCHROME-LIKE PROTEIN CPH1"/>
    <property type="match status" value="1"/>
</dbReference>
<name>A0ABP9ZX69_9GAMM</name>
<dbReference type="SUPFAM" id="SSF55785">
    <property type="entry name" value="PYP-like sensor domain (PAS domain)"/>
    <property type="match status" value="2"/>
</dbReference>
<keyword evidence="6" id="KW-0175">Coiled coil</keyword>
<dbReference type="InterPro" id="IPR035965">
    <property type="entry name" value="PAS-like_dom_sf"/>
</dbReference>
<dbReference type="EMBL" id="BAABWH010000002">
    <property type="protein sequence ID" value="GAA6144689.1"/>
    <property type="molecule type" value="Genomic_DNA"/>
</dbReference>
<dbReference type="NCBIfam" id="TIGR00229">
    <property type="entry name" value="sensory_box"/>
    <property type="match status" value="2"/>
</dbReference>
<evidence type="ECO:0000256" key="1">
    <source>
        <dbReference type="ARBA" id="ARBA00000085"/>
    </source>
</evidence>
<protein>
    <recommendedName>
        <fullName evidence="2">histidine kinase</fullName>
        <ecNumber evidence="2">2.7.13.3</ecNumber>
    </recommendedName>
</protein>
<evidence type="ECO:0000256" key="5">
    <source>
        <dbReference type="ARBA" id="ARBA00022777"/>
    </source>
</evidence>
<feature type="domain" description="PAC" evidence="8">
    <location>
        <begin position="235"/>
        <end position="287"/>
    </location>
</feature>
<proteinExistence type="predicted"/>
<dbReference type="CDD" id="cd00130">
    <property type="entry name" value="PAS"/>
    <property type="match status" value="2"/>
</dbReference>
<dbReference type="SUPFAM" id="SSF55874">
    <property type="entry name" value="ATPase domain of HSP90 chaperone/DNA topoisomerase II/histidine kinase"/>
    <property type="match status" value="1"/>
</dbReference>
<sequence length="532" mass="61896">MPTEPHYLYTELSNKLREDESLFDWFELGATDGLWYWDLNKPEHEWLSPQFKQTFGYANDEIPHTSEWWQANIFDEDLPGVLDNFEKHKADPTHPYDQIVRYRHKDGHTVWVRCRGLIIRDDAGNPSRMLGAHTDLTELMETREKLEAIRLDLKSRLEDVSETNKVALETAGIGIWLWDLKTNQIVWDDTMLALYELTDSAQTLEYSDWRNAVHPDDIDQVEARIQSSIRNREIFRIELRIPLKKGGIRYIKVAAEIFYDENDEPLRMRGANWDITEEKLREQELQRSNRDLEQFAYVASHDLRAPLRGIRQLATWIEEDLPSPPDEVKQHINMMHQRIDRLENLLTDILAYSRANRPMPSETTPSEQQSLTTLIRDIYTSINAPDATTLEVETEGVDESTRVVETTKFTQVIQNLISNAVKHRQQDKTTVLVSLRCDGHQLFCEVADQNEAILPEYRDTIFDMFQTLKPRDEVEGSGMGLPIARRLVESLNGHLTYRPASVEPDRINTVLNTVYNNHFSFNWPACSTSVTE</sequence>
<evidence type="ECO:0000259" key="7">
    <source>
        <dbReference type="PROSITE" id="PS50109"/>
    </source>
</evidence>